<evidence type="ECO:0000256" key="7">
    <source>
        <dbReference type="ARBA" id="ARBA00023002"/>
    </source>
</evidence>
<dbReference type="InterPro" id="IPR036639">
    <property type="entry name" value="Cyt_c_oxidase_su4_sf"/>
</dbReference>
<dbReference type="PANTHER" id="PTHR10707">
    <property type="entry name" value="CYTOCHROME C OXIDASE SUBUNIT IV"/>
    <property type="match status" value="1"/>
</dbReference>
<keyword evidence="6 10" id="KW-1133">Transmembrane helix</keyword>
<dbReference type="FunFam" id="1.10.442.10:FF:000001">
    <property type="entry name" value="Cytochrome c oxidase subunit 4 isoform 1"/>
    <property type="match status" value="1"/>
</dbReference>
<sequence>MIDITQERLLINSGNTSCEYTAIFDCVKSCYIRLKMAGRLLSLGSRIKVKIPYCSAGAHHVAVPASGTREVLGFGVNGQPVYQDRPDIPMPAIRWREETSDILTLRAKEKGDWRKLSVEEKKALYRASFCQTFSEFNAPSGEWKSVVGCGIIVSAFGIWLYILMKLFVYSPLPESFSEESRRAQFRRMLDLKVNPITGLSSKWDYEKDDWKK</sequence>
<evidence type="ECO:0000313" key="11">
    <source>
        <dbReference type="EMBL" id="KAK4885873.1"/>
    </source>
</evidence>
<proteinExistence type="inferred from homology"/>
<evidence type="ECO:0000256" key="1">
    <source>
        <dbReference type="ARBA" id="ARBA00004434"/>
    </source>
</evidence>
<comment type="pathway">
    <text evidence="10">Energy metabolism; oxidative phosphorylation.</text>
</comment>
<feature type="transmembrane region" description="Helical" evidence="10">
    <location>
        <begin position="146"/>
        <end position="168"/>
    </location>
</feature>
<evidence type="ECO:0000256" key="8">
    <source>
        <dbReference type="ARBA" id="ARBA00023128"/>
    </source>
</evidence>
<name>A0AAN7QNB6_9COLE</name>
<dbReference type="GO" id="GO:0016491">
    <property type="term" value="F:oxidoreductase activity"/>
    <property type="evidence" value="ECO:0007669"/>
    <property type="project" value="UniProtKB-KW"/>
</dbReference>
<evidence type="ECO:0000256" key="5">
    <source>
        <dbReference type="ARBA" id="ARBA00022946"/>
    </source>
</evidence>
<keyword evidence="12" id="KW-1185">Reference proteome</keyword>
<evidence type="ECO:0000313" key="12">
    <source>
        <dbReference type="Proteomes" id="UP001353858"/>
    </source>
</evidence>
<comment type="function">
    <text evidence="10">Component of the cytochrome c oxidase, the last enzyme in the mitochondrial electron transport chain which drives oxidative phosphorylation.</text>
</comment>
<keyword evidence="3 10" id="KW-0812">Transmembrane</keyword>
<dbReference type="InterPro" id="IPR004203">
    <property type="entry name" value="Cyt_c_oxidase_su4_fam"/>
</dbReference>
<reference evidence="12" key="1">
    <citation type="submission" date="2023-01" db="EMBL/GenBank/DDBJ databases">
        <title>Key to firefly adult light organ development and bioluminescence: homeobox transcription factors regulate luciferase expression and transportation to peroxisome.</title>
        <authorList>
            <person name="Fu X."/>
        </authorList>
    </citation>
    <scope>NUCLEOTIDE SEQUENCE [LARGE SCALE GENOMIC DNA]</scope>
</reference>
<dbReference type="SUPFAM" id="SSF81406">
    <property type="entry name" value="Mitochondrial cytochrome c oxidase subunit IV"/>
    <property type="match status" value="1"/>
</dbReference>
<dbReference type="PANTHER" id="PTHR10707:SF10">
    <property type="entry name" value="CYTOCHROME C OXIDASE SUBUNIT 4"/>
    <property type="match status" value="1"/>
</dbReference>
<dbReference type="CDD" id="cd00922">
    <property type="entry name" value="Cyt_c_Oxidase_IV"/>
    <property type="match status" value="1"/>
</dbReference>
<dbReference type="Gene3D" id="1.10.442.10">
    <property type="entry name" value="Cytochrome c oxidase subunit IV"/>
    <property type="match status" value="1"/>
</dbReference>
<keyword evidence="5" id="KW-0809">Transit peptide</keyword>
<keyword evidence="9 10" id="KW-0472">Membrane</keyword>
<dbReference type="InterPro" id="IPR013288">
    <property type="entry name" value="Cyt_c_oxidase_su4"/>
</dbReference>
<keyword evidence="4 10" id="KW-0999">Mitochondrion inner membrane</keyword>
<protein>
    <recommendedName>
        <fullName evidence="10">Cytochrome c oxidase subunit 4</fullName>
    </recommendedName>
</protein>
<evidence type="ECO:0000256" key="10">
    <source>
        <dbReference type="RuleBase" id="RU367145"/>
    </source>
</evidence>
<dbReference type="GO" id="GO:0045277">
    <property type="term" value="C:respiratory chain complex IV"/>
    <property type="evidence" value="ECO:0007669"/>
    <property type="project" value="InterPro"/>
</dbReference>
<evidence type="ECO:0000256" key="6">
    <source>
        <dbReference type="ARBA" id="ARBA00022989"/>
    </source>
</evidence>
<evidence type="ECO:0000256" key="2">
    <source>
        <dbReference type="ARBA" id="ARBA00008135"/>
    </source>
</evidence>
<evidence type="ECO:0000256" key="3">
    <source>
        <dbReference type="ARBA" id="ARBA00022692"/>
    </source>
</evidence>
<evidence type="ECO:0000256" key="4">
    <source>
        <dbReference type="ARBA" id="ARBA00022792"/>
    </source>
</evidence>
<gene>
    <name evidence="11" type="ORF">RN001_002144</name>
</gene>
<dbReference type="GO" id="GO:0006123">
    <property type="term" value="P:mitochondrial electron transport, cytochrome c to oxygen"/>
    <property type="evidence" value="ECO:0007669"/>
    <property type="project" value="InterPro"/>
</dbReference>
<comment type="similarity">
    <text evidence="2 10">Belongs to the cytochrome c oxidase IV family.</text>
</comment>
<dbReference type="PRINTS" id="PR01873">
    <property type="entry name" value="CYTCOXIDASE4"/>
</dbReference>
<comment type="caution">
    <text evidence="11">The sequence shown here is derived from an EMBL/GenBank/DDBJ whole genome shotgun (WGS) entry which is preliminary data.</text>
</comment>
<comment type="subunit">
    <text evidence="10">Component of the cytochrome c oxidase (complex IV, CIV), a multisubunit enzyme composed of 14 subunits.</text>
</comment>
<dbReference type="GO" id="GO:0005743">
    <property type="term" value="C:mitochondrial inner membrane"/>
    <property type="evidence" value="ECO:0007669"/>
    <property type="project" value="UniProtKB-SubCell"/>
</dbReference>
<keyword evidence="7" id="KW-0560">Oxidoreductase</keyword>
<dbReference type="Pfam" id="PF02936">
    <property type="entry name" value="COX4"/>
    <property type="match status" value="1"/>
</dbReference>
<evidence type="ECO:0000256" key="9">
    <source>
        <dbReference type="ARBA" id="ARBA00023136"/>
    </source>
</evidence>
<keyword evidence="8 10" id="KW-0496">Mitochondrion</keyword>
<comment type="subcellular location">
    <subcellularLocation>
        <location evidence="1 10">Mitochondrion inner membrane</location>
        <topology evidence="1 10">Single-pass membrane protein</topology>
    </subcellularLocation>
</comment>
<dbReference type="EMBL" id="JARPUR010000001">
    <property type="protein sequence ID" value="KAK4885873.1"/>
    <property type="molecule type" value="Genomic_DNA"/>
</dbReference>
<dbReference type="Proteomes" id="UP001353858">
    <property type="component" value="Unassembled WGS sequence"/>
</dbReference>
<organism evidence="11 12">
    <name type="scientific">Aquatica leii</name>
    <dbReference type="NCBI Taxonomy" id="1421715"/>
    <lineage>
        <taxon>Eukaryota</taxon>
        <taxon>Metazoa</taxon>
        <taxon>Ecdysozoa</taxon>
        <taxon>Arthropoda</taxon>
        <taxon>Hexapoda</taxon>
        <taxon>Insecta</taxon>
        <taxon>Pterygota</taxon>
        <taxon>Neoptera</taxon>
        <taxon>Endopterygota</taxon>
        <taxon>Coleoptera</taxon>
        <taxon>Polyphaga</taxon>
        <taxon>Elateriformia</taxon>
        <taxon>Elateroidea</taxon>
        <taxon>Lampyridae</taxon>
        <taxon>Luciolinae</taxon>
        <taxon>Aquatica</taxon>
    </lineage>
</organism>
<accession>A0AAN7QNB6</accession>
<dbReference type="AlphaFoldDB" id="A0AAN7QNB6"/>